<keyword evidence="6 8" id="KW-1133">Transmembrane helix</keyword>
<evidence type="ECO:0000256" key="1">
    <source>
        <dbReference type="ARBA" id="ARBA00004651"/>
    </source>
</evidence>
<feature type="transmembrane region" description="Helical" evidence="8">
    <location>
        <begin position="163"/>
        <end position="192"/>
    </location>
</feature>
<organism evidence="10 11">
    <name type="scientific">Luteimonas soli</name>
    <dbReference type="NCBI Taxonomy" id="1648966"/>
    <lineage>
        <taxon>Bacteria</taxon>
        <taxon>Pseudomonadati</taxon>
        <taxon>Pseudomonadota</taxon>
        <taxon>Gammaproteobacteria</taxon>
        <taxon>Lysobacterales</taxon>
        <taxon>Lysobacteraceae</taxon>
        <taxon>Luteimonas</taxon>
    </lineage>
</organism>
<feature type="transmembrane region" description="Helical" evidence="8">
    <location>
        <begin position="423"/>
        <end position="443"/>
    </location>
</feature>
<accession>A0ABV7XKP7</accession>
<evidence type="ECO:0000256" key="8">
    <source>
        <dbReference type="SAM" id="Phobius"/>
    </source>
</evidence>
<dbReference type="InterPro" id="IPR050297">
    <property type="entry name" value="LipidA_mod_glycosyltrf_83"/>
</dbReference>
<evidence type="ECO:0000256" key="5">
    <source>
        <dbReference type="ARBA" id="ARBA00022692"/>
    </source>
</evidence>
<dbReference type="EMBL" id="JBHRYA010000007">
    <property type="protein sequence ID" value="MFC3716451.1"/>
    <property type="molecule type" value="Genomic_DNA"/>
</dbReference>
<evidence type="ECO:0000313" key="11">
    <source>
        <dbReference type="Proteomes" id="UP001595705"/>
    </source>
</evidence>
<evidence type="ECO:0000259" key="9">
    <source>
        <dbReference type="Pfam" id="PF13231"/>
    </source>
</evidence>
<protein>
    <submittedName>
        <fullName evidence="10">ArnT family glycosyltransferase</fullName>
        <ecNumber evidence="10">2.4.-.-</ecNumber>
    </submittedName>
</protein>
<feature type="transmembrane region" description="Helical" evidence="8">
    <location>
        <begin position="213"/>
        <end position="236"/>
    </location>
</feature>
<keyword evidence="2" id="KW-1003">Cell membrane</keyword>
<comment type="subcellular location">
    <subcellularLocation>
        <location evidence="1">Cell membrane</location>
        <topology evidence="1">Multi-pass membrane protein</topology>
    </subcellularLocation>
</comment>
<evidence type="ECO:0000256" key="2">
    <source>
        <dbReference type="ARBA" id="ARBA00022475"/>
    </source>
</evidence>
<evidence type="ECO:0000256" key="4">
    <source>
        <dbReference type="ARBA" id="ARBA00022679"/>
    </source>
</evidence>
<keyword evidence="7 8" id="KW-0472">Membrane</keyword>
<feature type="transmembrane region" description="Helical" evidence="8">
    <location>
        <begin position="328"/>
        <end position="345"/>
    </location>
</feature>
<dbReference type="Proteomes" id="UP001595705">
    <property type="component" value="Unassembled WGS sequence"/>
</dbReference>
<dbReference type="RefSeq" id="WP_386743610.1">
    <property type="nucleotide sequence ID" value="NZ_JBHRYA010000007.1"/>
</dbReference>
<name>A0ABV7XKP7_9GAMM</name>
<evidence type="ECO:0000256" key="6">
    <source>
        <dbReference type="ARBA" id="ARBA00022989"/>
    </source>
</evidence>
<comment type="caution">
    <text evidence="10">The sequence shown here is derived from an EMBL/GenBank/DDBJ whole genome shotgun (WGS) entry which is preliminary data.</text>
</comment>
<evidence type="ECO:0000256" key="7">
    <source>
        <dbReference type="ARBA" id="ARBA00023136"/>
    </source>
</evidence>
<evidence type="ECO:0000313" key="10">
    <source>
        <dbReference type="EMBL" id="MFC3716451.1"/>
    </source>
</evidence>
<keyword evidence="5 8" id="KW-0812">Transmembrane</keyword>
<feature type="transmembrane region" description="Helical" evidence="8">
    <location>
        <begin position="139"/>
        <end position="157"/>
    </location>
</feature>
<dbReference type="GO" id="GO:0016757">
    <property type="term" value="F:glycosyltransferase activity"/>
    <property type="evidence" value="ECO:0007669"/>
    <property type="project" value="UniProtKB-KW"/>
</dbReference>
<dbReference type="PANTHER" id="PTHR33908">
    <property type="entry name" value="MANNOSYLTRANSFERASE YKCB-RELATED"/>
    <property type="match status" value="1"/>
</dbReference>
<keyword evidence="3 10" id="KW-0328">Glycosyltransferase</keyword>
<dbReference type="EC" id="2.4.-.-" evidence="10"/>
<gene>
    <name evidence="10" type="ORF">ACFONC_09820</name>
</gene>
<evidence type="ECO:0000256" key="3">
    <source>
        <dbReference type="ARBA" id="ARBA00022676"/>
    </source>
</evidence>
<sequence length="575" mass="63678">MPSTRDSRDFWLLAILALLVLATGIGLRDPWPADEPRFVLVAKQMWESGDWWFPHRGQELYSDKPPLFFWLLGASYALVRNWTVAFLLPSLLAALGTLWLTFDLGRRLWSRRAGLWAAAAVLCAFQFAYQAKRAQIDPTVVFFITLAFYGLGRHLLLGPHWRWFWAGCFAAGLGVISKGVGFLALLALLPYAWMRWRDWQGLSAPAPRGAGRWALGAVAFLVAIGLWLGPMLWMALSDGDPAHRAYVDDLLFRQTATRYADAWHHTQPAWYFARVVAVSWLPFSLLLPWLFKPWREAWRMRDARVWLPLATFVLVVLFFSMSAGKRDMYILPALPMLALAAAPFLDGLLERRGVRRALFTLALLLGLGLLAAGVAALAGEPRFELKLEAGRGMPAGQDGVWWALAAMGAAITGAALWLQPRRAVALVAAMTAVLWCGWGLAIAPQLDGESSSRDLMREVRALAGPGTEVGLVAWREQNLLQARGPTMEFGFKRTPVQQWNAGVAWASQAPGTRVLFVREVDALADCLQRAGARHVGVANRRTWSLVRPDAVPADCHRLPESADSQKEAAAAQAEG</sequence>
<keyword evidence="4 10" id="KW-0808">Transferase</keyword>
<feature type="domain" description="Glycosyltransferase RgtA/B/C/D-like" evidence="9">
    <location>
        <begin position="63"/>
        <end position="199"/>
    </location>
</feature>
<proteinExistence type="predicted"/>
<feature type="transmembrane region" description="Helical" evidence="8">
    <location>
        <begin position="82"/>
        <end position="102"/>
    </location>
</feature>
<reference evidence="11" key="1">
    <citation type="journal article" date="2019" name="Int. J. Syst. Evol. Microbiol.">
        <title>The Global Catalogue of Microorganisms (GCM) 10K type strain sequencing project: providing services to taxonomists for standard genome sequencing and annotation.</title>
        <authorList>
            <consortium name="The Broad Institute Genomics Platform"/>
            <consortium name="The Broad Institute Genome Sequencing Center for Infectious Disease"/>
            <person name="Wu L."/>
            <person name="Ma J."/>
        </authorList>
    </citation>
    <scope>NUCLEOTIDE SEQUENCE [LARGE SCALE GENOMIC DNA]</scope>
    <source>
        <strain evidence="11">KCTC 42441</strain>
    </source>
</reference>
<feature type="transmembrane region" description="Helical" evidence="8">
    <location>
        <begin position="303"/>
        <end position="322"/>
    </location>
</feature>
<feature type="transmembrane region" description="Helical" evidence="8">
    <location>
        <begin position="399"/>
        <end position="418"/>
    </location>
</feature>
<feature type="transmembrane region" description="Helical" evidence="8">
    <location>
        <begin position="357"/>
        <end position="379"/>
    </location>
</feature>
<feature type="transmembrane region" description="Helical" evidence="8">
    <location>
        <begin position="271"/>
        <end position="291"/>
    </location>
</feature>
<dbReference type="PANTHER" id="PTHR33908:SF3">
    <property type="entry name" value="UNDECAPRENYL PHOSPHATE-ALPHA-4-AMINO-4-DEOXY-L-ARABINOSE ARABINOSYL TRANSFERASE"/>
    <property type="match status" value="1"/>
</dbReference>
<dbReference type="InterPro" id="IPR038731">
    <property type="entry name" value="RgtA/B/C-like"/>
</dbReference>
<keyword evidence="11" id="KW-1185">Reference proteome</keyword>
<dbReference type="Pfam" id="PF13231">
    <property type="entry name" value="PMT_2"/>
    <property type="match status" value="1"/>
</dbReference>